<keyword evidence="2" id="KW-0378">Hydrolase</keyword>
<dbReference type="PANTHER" id="PTHR43736">
    <property type="entry name" value="ADP-RIBOSE PYROPHOSPHATASE"/>
    <property type="match status" value="1"/>
</dbReference>
<dbReference type="Gene3D" id="1.10.10.10">
    <property type="entry name" value="Winged helix-like DNA-binding domain superfamily/Winged helix DNA-binding domain"/>
    <property type="match status" value="1"/>
</dbReference>
<proteinExistence type="predicted"/>
<dbReference type="InterPro" id="IPR015797">
    <property type="entry name" value="NUDIX_hydrolase-like_dom_sf"/>
</dbReference>
<dbReference type="InterPro" id="IPR036390">
    <property type="entry name" value="WH_DNA-bd_sf"/>
</dbReference>
<dbReference type="eggNOG" id="COG4111">
    <property type="taxonomic scope" value="Bacteria"/>
</dbReference>
<dbReference type="STRING" id="154621.RV11_GL000290"/>
<keyword evidence="3" id="KW-1185">Reference proteome</keyword>
<name>R3TSC7_9ENTE</name>
<evidence type="ECO:0000313" key="3">
    <source>
        <dbReference type="Proteomes" id="UP000013785"/>
    </source>
</evidence>
<dbReference type="EMBL" id="AJAT01000014">
    <property type="protein sequence ID" value="EOL44033.1"/>
    <property type="molecule type" value="Genomic_DNA"/>
</dbReference>
<reference evidence="2 3" key="1">
    <citation type="submission" date="2013-02" db="EMBL/GenBank/DDBJ databases">
        <title>The Genome Sequence of Enterococcus phoeniculicola BAA-412.</title>
        <authorList>
            <consortium name="The Broad Institute Genome Sequencing Platform"/>
            <consortium name="The Broad Institute Genome Sequencing Center for Infectious Disease"/>
            <person name="Earl A.M."/>
            <person name="Gilmore M.S."/>
            <person name="Lebreton F."/>
            <person name="Walker B."/>
            <person name="Young S.K."/>
            <person name="Zeng Q."/>
            <person name="Gargeya S."/>
            <person name="Fitzgerald M."/>
            <person name="Haas B."/>
            <person name="Abouelleil A."/>
            <person name="Alvarado L."/>
            <person name="Arachchi H.M."/>
            <person name="Berlin A.M."/>
            <person name="Chapman S.B."/>
            <person name="Dewar J."/>
            <person name="Goldberg J."/>
            <person name="Griggs A."/>
            <person name="Gujja S."/>
            <person name="Hansen M."/>
            <person name="Howarth C."/>
            <person name="Imamovic A."/>
            <person name="Larimer J."/>
            <person name="McCowan C."/>
            <person name="Murphy C."/>
            <person name="Neiman D."/>
            <person name="Pearson M."/>
            <person name="Priest M."/>
            <person name="Roberts A."/>
            <person name="Saif S."/>
            <person name="Shea T."/>
            <person name="Sisk P."/>
            <person name="Sykes S."/>
            <person name="Wortman J."/>
            <person name="Nusbaum C."/>
            <person name="Birren B."/>
        </authorList>
    </citation>
    <scope>NUCLEOTIDE SEQUENCE [LARGE SCALE GENOMIC DNA]</scope>
    <source>
        <strain evidence="2 3">ATCC BAA-412</strain>
    </source>
</reference>
<evidence type="ECO:0000259" key="1">
    <source>
        <dbReference type="PROSITE" id="PS51462"/>
    </source>
</evidence>
<dbReference type="Gene3D" id="1.10.287.1030">
    <property type="entry name" value="Nudix-associated domain"/>
    <property type="match status" value="1"/>
</dbReference>
<dbReference type="SUPFAM" id="SSF55811">
    <property type="entry name" value="Nudix"/>
    <property type="match status" value="1"/>
</dbReference>
<dbReference type="HOGENOM" id="CLU_037162_3_0_9"/>
<dbReference type="PATRIC" id="fig|1158610.3.peg.1652"/>
<gene>
    <name evidence="2" type="ORF">UC3_01663</name>
</gene>
<dbReference type="Gene3D" id="3.90.79.10">
    <property type="entry name" value="Nucleoside Triphosphate Pyrophosphohydrolase"/>
    <property type="match status" value="1"/>
</dbReference>
<comment type="caution">
    <text evidence="2">The sequence shown here is derived from an EMBL/GenBank/DDBJ whole genome shotgun (WGS) entry which is preliminary data.</text>
</comment>
<dbReference type="AlphaFoldDB" id="R3TSC7"/>
<dbReference type="PANTHER" id="PTHR43736:SF4">
    <property type="entry name" value="SLR1690 PROTEIN"/>
    <property type="match status" value="1"/>
</dbReference>
<evidence type="ECO:0000313" key="2">
    <source>
        <dbReference type="EMBL" id="EOL44033.1"/>
    </source>
</evidence>
<dbReference type="InterPro" id="IPR036388">
    <property type="entry name" value="WH-like_DNA-bd_sf"/>
</dbReference>
<dbReference type="SUPFAM" id="SSF46785">
    <property type="entry name" value="Winged helix' DNA-binding domain"/>
    <property type="match status" value="1"/>
</dbReference>
<accession>R3TSC7</accession>
<protein>
    <submittedName>
        <fullName evidence="2">NUDIX family hydrolase</fullName>
    </submittedName>
</protein>
<dbReference type="PROSITE" id="PS51462">
    <property type="entry name" value="NUDIX"/>
    <property type="match status" value="1"/>
</dbReference>
<dbReference type="Proteomes" id="UP000013785">
    <property type="component" value="Unassembled WGS sequence"/>
</dbReference>
<dbReference type="InterPro" id="IPR054105">
    <property type="entry name" value="WHD_NrtR"/>
</dbReference>
<organism evidence="2 3">
    <name type="scientific">Enterococcus phoeniculicola ATCC BAA-412</name>
    <dbReference type="NCBI Taxonomy" id="1158610"/>
    <lineage>
        <taxon>Bacteria</taxon>
        <taxon>Bacillati</taxon>
        <taxon>Bacillota</taxon>
        <taxon>Bacilli</taxon>
        <taxon>Lactobacillales</taxon>
        <taxon>Enterococcaceae</taxon>
        <taxon>Enterococcus</taxon>
    </lineage>
</organism>
<dbReference type="CDD" id="cd18873">
    <property type="entry name" value="NUDIX_NadM_like"/>
    <property type="match status" value="1"/>
</dbReference>
<dbReference type="eggNOG" id="COG1051">
    <property type="taxonomic scope" value="Bacteria"/>
</dbReference>
<dbReference type="GO" id="GO:0016787">
    <property type="term" value="F:hydrolase activity"/>
    <property type="evidence" value="ECO:0007669"/>
    <property type="project" value="UniProtKB-KW"/>
</dbReference>
<dbReference type="RefSeq" id="WP_010768326.1">
    <property type="nucleotide sequence ID" value="NZ_ASWE01000003.1"/>
</dbReference>
<dbReference type="Pfam" id="PF21906">
    <property type="entry name" value="WHD_NrtR"/>
    <property type="match status" value="1"/>
</dbReference>
<feature type="domain" description="Nudix hydrolase" evidence="1">
    <location>
        <begin position="36"/>
        <end position="172"/>
    </location>
</feature>
<sequence>MEFRSKSEEKLYFEQEASEAEFLEWYHKQELPEYEKPSLTVDIVLMCYNKEEDQLKILLIKRKGHPYRNSWALPGGFVQRNESTGESVLRETTEETGVVISKENIEQLHSFSTPNRDPRGWVVTVSYLAFIGEEPLIAGDDAKEVRWFTMERKANQIHLTSGDVEIILDLKSGSSTGKDTLAFDHSEIILKAFNRVSDKMEHEPQVLQVLGKDFTITEARKVFAKFLGIDFHSIDHSNFKKAMLQYFDEIGERPVGIGRPSKIYQLKPEVTEGKNNSL</sequence>
<dbReference type="InterPro" id="IPR000086">
    <property type="entry name" value="NUDIX_hydrolase_dom"/>
</dbReference>
<dbReference type="Pfam" id="PF00293">
    <property type="entry name" value="NUDIX"/>
    <property type="match status" value="1"/>
</dbReference>